<proteinExistence type="predicted"/>
<dbReference type="AlphaFoldDB" id="A0A8S1KR63"/>
<feature type="transmembrane region" description="Helical" evidence="1">
    <location>
        <begin position="492"/>
        <end position="511"/>
    </location>
</feature>
<keyword evidence="1" id="KW-0472">Membrane</keyword>
<keyword evidence="1" id="KW-1133">Transmembrane helix</keyword>
<protein>
    <recommendedName>
        <fullName evidence="3">Acyltransferase 3 domain-containing protein</fullName>
    </recommendedName>
</protein>
<feature type="chain" id="PRO_5035897505" description="Acyltransferase 3 domain-containing protein" evidence="2">
    <location>
        <begin position="16"/>
        <end position="647"/>
    </location>
</feature>
<feature type="transmembrane region" description="Helical" evidence="1">
    <location>
        <begin position="440"/>
        <end position="459"/>
    </location>
</feature>
<feature type="transmembrane region" description="Helical" evidence="1">
    <location>
        <begin position="531"/>
        <end position="555"/>
    </location>
</feature>
<dbReference type="OrthoDB" id="290748at2759"/>
<evidence type="ECO:0000256" key="2">
    <source>
        <dbReference type="SAM" id="SignalP"/>
    </source>
</evidence>
<feature type="transmembrane region" description="Helical" evidence="1">
    <location>
        <begin position="369"/>
        <end position="393"/>
    </location>
</feature>
<sequence>MFILSFFILEVLGFAQENITSVCIQEMNNLLTLPFKEQLQLVLPYYSLSGDWIEKFGYYDECLRIDKAYSSVQIDQITSKFNYGFCHSKICSVEDFNSPDGQQTIKNLLNETGIASIIQINLSATKFTFYNPLTYYPNLGLGTFITSAIIIILLILVLIDPLMRFKKTLKSSHTPDVRDDIDKQVKIEYKKNESTIIQDFSIIENYKKIINLKTIDPNLAMFNGIRAIGFMMVVYGHVSQLTLTSTYAQEMLLQYKKLSFIMLFNMTFAVDIFFWVGGFFLGYVMCEENKCQTIQKYPFSILISIIHRLMRIWPCYLLCIAINLYIIPYMGSGPRWFMVETTTQCNGGAWKNALFLDNFYEDFQLCFGWGWYLTCDFQLFLTCLIPITIYCLNYKLGSKILIILMILGSLGWGYYISIYYNFLILAKNFTNLAYYYKYYISSYARAPPYFLGLLIGILYREFKQSKEKGSYNILNYFRSLVESNRTRKLMQIVCYSGGFGLIIFQFFGWIIEFSSLELIWPAWIQNIYHTLSRFVFALGITLITLPNLVGAYDIFNLKFMNNIFFKFISKVSLSIYLVHFMFIVIITETFYETPSYTSLDVISSFICAVFLSLTFGLALTLLVELPFVNLDARLSKVLVAPRKMKQS</sequence>
<evidence type="ECO:0000259" key="3">
    <source>
        <dbReference type="Pfam" id="PF01757"/>
    </source>
</evidence>
<gene>
    <name evidence="4" type="ORF">PSON_ATCC_30995.1.T0110463</name>
</gene>
<dbReference type="PANTHER" id="PTHR11161:SF0">
    <property type="entry name" value="O-ACYLTRANSFERASE LIKE PROTEIN"/>
    <property type="match status" value="1"/>
</dbReference>
<feature type="transmembrane region" description="Helical" evidence="1">
    <location>
        <begin position="400"/>
        <end position="420"/>
    </location>
</feature>
<evidence type="ECO:0000313" key="4">
    <source>
        <dbReference type="EMBL" id="CAD8057929.1"/>
    </source>
</evidence>
<accession>A0A8S1KR63</accession>
<dbReference type="GO" id="GO:0016747">
    <property type="term" value="F:acyltransferase activity, transferring groups other than amino-acyl groups"/>
    <property type="evidence" value="ECO:0007669"/>
    <property type="project" value="InterPro"/>
</dbReference>
<dbReference type="Proteomes" id="UP000692954">
    <property type="component" value="Unassembled WGS sequence"/>
</dbReference>
<evidence type="ECO:0000256" key="1">
    <source>
        <dbReference type="SAM" id="Phobius"/>
    </source>
</evidence>
<feature type="signal peptide" evidence="2">
    <location>
        <begin position="1"/>
        <end position="15"/>
    </location>
</feature>
<feature type="domain" description="Acyltransferase 3" evidence="3">
    <location>
        <begin position="222"/>
        <end position="620"/>
    </location>
</feature>
<keyword evidence="1" id="KW-0812">Transmembrane</keyword>
<organism evidence="4 5">
    <name type="scientific">Paramecium sonneborni</name>
    <dbReference type="NCBI Taxonomy" id="65129"/>
    <lineage>
        <taxon>Eukaryota</taxon>
        <taxon>Sar</taxon>
        <taxon>Alveolata</taxon>
        <taxon>Ciliophora</taxon>
        <taxon>Intramacronucleata</taxon>
        <taxon>Oligohymenophorea</taxon>
        <taxon>Peniculida</taxon>
        <taxon>Parameciidae</taxon>
        <taxon>Paramecium</taxon>
    </lineage>
</organism>
<feature type="transmembrane region" description="Helical" evidence="1">
    <location>
        <begin position="258"/>
        <end position="284"/>
    </location>
</feature>
<feature type="transmembrane region" description="Helical" evidence="1">
    <location>
        <begin position="567"/>
        <end position="586"/>
    </location>
</feature>
<feature type="transmembrane region" description="Helical" evidence="1">
    <location>
        <begin position="219"/>
        <end position="238"/>
    </location>
</feature>
<comment type="caution">
    <text evidence="4">The sequence shown here is derived from an EMBL/GenBank/DDBJ whole genome shotgun (WGS) entry which is preliminary data.</text>
</comment>
<dbReference type="Pfam" id="PF01757">
    <property type="entry name" value="Acyl_transf_3"/>
    <property type="match status" value="1"/>
</dbReference>
<feature type="transmembrane region" description="Helical" evidence="1">
    <location>
        <begin position="135"/>
        <end position="159"/>
    </location>
</feature>
<reference evidence="4" key="1">
    <citation type="submission" date="2021-01" db="EMBL/GenBank/DDBJ databases">
        <authorList>
            <consortium name="Genoscope - CEA"/>
            <person name="William W."/>
        </authorList>
    </citation>
    <scope>NUCLEOTIDE SEQUENCE</scope>
</reference>
<evidence type="ECO:0000313" key="5">
    <source>
        <dbReference type="Proteomes" id="UP000692954"/>
    </source>
</evidence>
<keyword evidence="2" id="KW-0732">Signal</keyword>
<dbReference type="PANTHER" id="PTHR11161">
    <property type="entry name" value="O-ACYLTRANSFERASE"/>
    <property type="match status" value="1"/>
</dbReference>
<dbReference type="InterPro" id="IPR002656">
    <property type="entry name" value="Acyl_transf_3_dom"/>
</dbReference>
<dbReference type="EMBL" id="CAJJDN010000011">
    <property type="protein sequence ID" value="CAD8057929.1"/>
    <property type="molecule type" value="Genomic_DNA"/>
</dbReference>
<dbReference type="InterPro" id="IPR052728">
    <property type="entry name" value="O2_lipid_transport_reg"/>
</dbReference>
<feature type="transmembrane region" description="Helical" evidence="1">
    <location>
        <begin position="305"/>
        <end position="327"/>
    </location>
</feature>
<feature type="transmembrane region" description="Helical" evidence="1">
    <location>
        <begin position="601"/>
        <end position="623"/>
    </location>
</feature>
<keyword evidence="5" id="KW-1185">Reference proteome</keyword>
<name>A0A8S1KR63_9CILI</name>